<feature type="domain" description="MADF" evidence="2">
    <location>
        <begin position="7"/>
        <end position="45"/>
    </location>
</feature>
<accession>A0AAE1L6P5</accession>
<proteinExistence type="predicted"/>
<comment type="caution">
    <text evidence="3">The sequence shown here is derived from an EMBL/GenBank/DDBJ whole genome shotgun (WGS) entry which is preliminary data.</text>
</comment>
<dbReference type="Proteomes" id="UP001286313">
    <property type="component" value="Unassembled WGS sequence"/>
</dbReference>
<feature type="region of interest" description="Disordered" evidence="1">
    <location>
        <begin position="128"/>
        <end position="169"/>
    </location>
</feature>
<evidence type="ECO:0000256" key="1">
    <source>
        <dbReference type="SAM" id="MobiDB-lite"/>
    </source>
</evidence>
<feature type="compositionally biased region" description="Low complexity" evidence="1">
    <location>
        <begin position="80"/>
        <end position="91"/>
    </location>
</feature>
<dbReference type="EMBL" id="JAWQEG010000003">
    <property type="protein sequence ID" value="KAK3896305.1"/>
    <property type="molecule type" value="Genomic_DNA"/>
</dbReference>
<sequence>MKYDEPLINLVASCPWIYDTAHEKYKDIVMKRNSWKQIAQQLNMTGAMQEEVDMPERPVYFLLHHCKEHRTGGNSFQLGSSSSQPDSASSSNEAFPDTISPDNNDVLEIYISNDCDTPQVVAAGPAPQVAAAGPAPQVDAAGPAPATNTPKRKRAATDSVTPRKKAKLEGTDWQASLTQWVTAHQPKKTSTCLAVAAADYGAILQCCSKGRLCEDAGIMLPTIGSNLYVQKLIRSISYSHQDCAECPLIVKVSRSR</sequence>
<feature type="compositionally biased region" description="Low complexity" evidence="1">
    <location>
        <begin position="128"/>
        <end position="146"/>
    </location>
</feature>
<dbReference type="InterPro" id="IPR006578">
    <property type="entry name" value="MADF-dom"/>
</dbReference>
<organism evidence="3 4">
    <name type="scientific">Petrolisthes cinctipes</name>
    <name type="common">Flat porcelain crab</name>
    <dbReference type="NCBI Taxonomy" id="88211"/>
    <lineage>
        <taxon>Eukaryota</taxon>
        <taxon>Metazoa</taxon>
        <taxon>Ecdysozoa</taxon>
        <taxon>Arthropoda</taxon>
        <taxon>Crustacea</taxon>
        <taxon>Multicrustacea</taxon>
        <taxon>Malacostraca</taxon>
        <taxon>Eumalacostraca</taxon>
        <taxon>Eucarida</taxon>
        <taxon>Decapoda</taxon>
        <taxon>Pleocyemata</taxon>
        <taxon>Anomura</taxon>
        <taxon>Galatheoidea</taxon>
        <taxon>Porcellanidae</taxon>
        <taxon>Petrolisthes</taxon>
    </lineage>
</organism>
<protein>
    <recommendedName>
        <fullName evidence="2">MADF domain-containing protein</fullName>
    </recommendedName>
</protein>
<name>A0AAE1L6P5_PETCI</name>
<dbReference type="AlphaFoldDB" id="A0AAE1L6P5"/>
<dbReference type="Pfam" id="PF10545">
    <property type="entry name" value="MADF_DNA_bdg"/>
    <property type="match status" value="1"/>
</dbReference>
<evidence type="ECO:0000313" key="3">
    <source>
        <dbReference type="EMBL" id="KAK3896305.1"/>
    </source>
</evidence>
<reference evidence="3" key="1">
    <citation type="submission" date="2023-10" db="EMBL/GenBank/DDBJ databases">
        <title>Genome assemblies of two species of porcelain crab, Petrolisthes cinctipes and Petrolisthes manimaculis (Anomura: Porcellanidae).</title>
        <authorList>
            <person name="Angst P."/>
        </authorList>
    </citation>
    <scope>NUCLEOTIDE SEQUENCE</scope>
    <source>
        <strain evidence="3">PB745_01</strain>
        <tissue evidence="3">Gill</tissue>
    </source>
</reference>
<evidence type="ECO:0000313" key="4">
    <source>
        <dbReference type="Proteomes" id="UP001286313"/>
    </source>
</evidence>
<evidence type="ECO:0000259" key="2">
    <source>
        <dbReference type="Pfam" id="PF10545"/>
    </source>
</evidence>
<keyword evidence="4" id="KW-1185">Reference proteome</keyword>
<feature type="region of interest" description="Disordered" evidence="1">
    <location>
        <begin position="72"/>
        <end position="100"/>
    </location>
</feature>
<gene>
    <name evidence="3" type="ORF">Pcinc_000049</name>
</gene>